<dbReference type="Proteomes" id="UP000253495">
    <property type="component" value="Unassembled WGS sequence"/>
</dbReference>
<name>A0A368VZS5_9ACTN</name>
<keyword evidence="1" id="KW-0732">Signal</keyword>
<accession>A0A368VZS5</accession>
<dbReference type="AlphaFoldDB" id="A0A368VZS5"/>
<organism evidence="2 3">
    <name type="scientific">Halopolyspora algeriensis</name>
    <dbReference type="NCBI Taxonomy" id="1500506"/>
    <lineage>
        <taxon>Bacteria</taxon>
        <taxon>Bacillati</taxon>
        <taxon>Actinomycetota</taxon>
        <taxon>Actinomycetes</taxon>
        <taxon>Actinomycetes incertae sedis</taxon>
        <taxon>Halopolyspora</taxon>
    </lineage>
</organism>
<reference evidence="2 3" key="1">
    <citation type="submission" date="2018-07" db="EMBL/GenBank/DDBJ databases">
        <title>Genomic Encyclopedia of Type Strains, Phase III (KMG-III): the genomes of soil and plant-associated and newly described type strains.</title>
        <authorList>
            <person name="Whitman W."/>
        </authorList>
    </citation>
    <scope>NUCLEOTIDE SEQUENCE [LARGE SCALE GENOMIC DNA]</scope>
    <source>
        <strain evidence="2 3">CECT 8575</strain>
    </source>
</reference>
<feature type="chain" id="PRO_5016769756" evidence="1">
    <location>
        <begin position="32"/>
        <end position="92"/>
    </location>
</feature>
<evidence type="ECO:0000256" key="1">
    <source>
        <dbReference type="SAM" id="SignalP"/>
    </source>
</evidence>
<gene>
    <name evidence="2" type="ORF">DFQ14_101279</name>
</gene>
<dbReference type="RefSeq" id="WP_114451172.1">
    <property type="nucleotide sequence ID" value="NZ_QPJC01000001.1"/>
</dbReference>
<keyword evidence="3" id="KW-1185">Reference proteome</keyword>
<sequence>MIAPLVAAVALTLATAALALAWSLQPQPAHAGGGVGALTVAQLLEQERPTERIPLMSTADESIVWPTVDPDASGWSTDMPTLRRVLDALERL</sequence>
<feature type="signal peptide" evidence="1">
    <location>
        <begin position="1"/>
        <end position="31"/>
    </location>
</feature>
<protein>
    <submittedName>
        <fullName evidence="2">Uncharacterized protein</fullName>
    </submittedName>
</protein>
<evidence type="ECO:0000313" key="2">
    <source>
        <dbReference type="EMBL" id="RCW46939.1"/>
    </source>
</evidence>
<proteinExistence type="predicted"/>
<evidence type="ECO:0000313" key="3">
    <source>
        <dbReference type="Proteomes" id="UP000253495"/>
    </source>
</evidence>
<dbReference type="EMBL" id="QPJC01000001">
    <property type="protein sequence ID" value="RCW46939.1"/>
    <property type="molecule type" value="Genomic_DNA"/>
</dbReference>
<comment type="caution">
    <text evidence="2">The sequence shown here is derived from an EMBL/GenBank/DDBJ whole genome shotgun (WGS) entry which is preliminary data.</text>
</comment>